<evidence type="ECO:0000313" key="4">
    <source>
        <dbReference type="EMBL" id="OHA03918.1"/>
    </source>
</evidence>
<dbReference type="GO" id="GO:0016787">
    <property type="term" value="F:hydrolase activity"/>
    <property type="evidence" value="ECO:0007669"/>
    <property type="project" value="UniProtKB-KW"/>
</dbReference>
<gene>
    <name evidence="4" type="ORF">A3C16_03845</name>
</gene>
<protein>
    <recommendedName>
        <fullName evidence="6">MBL fold metallo-hydrolase</fullName>
    </recommendedName>
</protein>
<dbReference type="InterPro" id="IPR050698">
    <property type="entry name" value="MBL"/>
</dbReference>
<evidence type="ECO:0000259" key="3">
    <source>
        <dbReference type="SMART" id="SM01027"/>
    </source>
</evidence>
<dbReference type="SMART" id="SM01027">
    <property type="entry name" value="Beta-Casp"/>
    <property type="match status" value="1"/>
</dbReference>
<dbReference type="InterPro" id="IPR036866">
    <property type="entry name" value="RibonucZ/Hydroxyglut_hydro"/>
</dbReference>
<reference evidence="4 5" key="1">
    <citation type="journal article" date="2016" name="Nat. Commun.">
        <title>Thousands of microbial genomes shed light on interconnected biogeochemical processes in an aquifer system.</title>
        <authorList>
            <person name="Anantharaman K."/>
            <person name="Brown C.T."/>
            <person name="Hug L.A."/>
            <person name="Sharon I."/>
            <person name="Castelle C.J."/>
            <person name="Probst A.J."/>
            <person name="Thomas B.C."/>
            <person name="Singh A."/>
            <person name="Wilkins M.J."/>
            <person name="Karaoz U."/>
            <person name="Brodie E.L."/>
            <person name="Williams K.H."/>
            <person name="Hubbard S.S."/>
            <person name="Banfield J.F."/>
        </authorList>
    </citation>
    <scope>NUCLEOTIDE SEQUENCE [LARGE SCALE GENOMIC DNA]</scope>
</reference>
<feature type="domain" description="Beta-Casp" evidence="3">
    <location>
        <begin position="255"/>
        <end position="367"/>
    </location>
</feature>
<organism evidence="4 5">
    <name type="scientific">Candidatus Sungbacteria bacterium RIFCSPHIGHO2_02_FULL_51_29</name>
    <dbReference type="NCBI Taxonomy" id="1802273"/>
    <lineage>
        <taxon>Bacteria</taxon>
        <taxon>Candidatus Sungiibacteriota</taxon>
    </lineage>
</organism>
<name>A0A1G2KWY9_9BACT</name>
<dbReference type="SUPFAM" id="SSF56281">
    <property type="entry name" value="Metallo-hydrolase/oxidoreductase"/>
    <property type="match status" value="1"/>
</dbReference>
<dbReference type="Pfam" id="PF10996">
    <property type="entry name" value="Beta-Casp"/>
    <property type="match status" value="1"/>
</dbReference>
<dbReference type="PANTHER" id="PTHR11203:SF37">
    <property type="entry name" value="INTEGRATOR COMPLEX SUBUNIT 11"/>
    <property type="match status" value="1"/>
</dbReference>
<dbReference type="GO" id="GO:0004521">
    <property type="term" value="F:RNA endonuclease activity"/>
    <property type="evidence" value="ECO:0007669"/>
    <property type="project" value="TreeGrafter"/>
</dbReference>
<dbReference type="InterPro" id="IPR022712">
    <property type="entry name" value="Beta_Casp"/>
</dbReference>
<comment type="caution">
    <text evidence="4">The sequence shown here is derived from an EMBL/GenBank/DDBJ whole genome shotgun (WGS) entry which is preliminary data.</text>
</comment>
<dbReference type="PANTHER" id="PTHR11203">
    <property type="entry name" value="CLEAVAGE AND POLYADENYLATION SPECIFICITY FACTOR FAMILY MEMBER"/>
    <property type="match status" value="1"/>
</dbReference>
<dbReference type="InterPro" id="IPR001279">
    <property type="entry name" value="Metallo-B-lactamas"/>
</dbReference>
<dbReference type="EMBL" id="MHQL01000005">
    <property type="protein sequence ID" value="OHA03918.1"/>
    <property type="molecule type" value="Genomic_DNA"/>
</dbReference>
<dbReference type="Pfam" id="PF07521">
    <property type="entry name" value="RMMBL"/>
    <property type="match status" value="1"/>
</dbReference>
<accession>A0A1G2KWY9</accession>
<keyword evidence="1" id="KW-0378">Hydrolase</keyword>
<proteinExistence type="predicted"/>
<evidence type="ECO:0000256" key="1">
    <source>
        <dbReference type="ARBA" id="ARBA00022801"/>
    </source>
</evidence>
<dbReference type="InterPro" id="IPR011108">
    <property type="entry name" value="RMMBL"/>
</dbReference>
<evidence type="ECO:0008006" key="6">
    <source>
        <dbReference type="Google" id="ProtNLM"/>
    </source>
</evidence>
<dbReference type="Gene3D" id="3.60.15.10">
    <property type="entry name" value="Ribonuclease Z/Hydroxyacylglutathione hydrolase-like"/>
    <property type="match status" value="1"/>
</dbReference>
<dbReference type="Proteomes" id="UP000177811">
    <property type="component" value="Unassembled WGS sequence"/>
</dbReference>
<evidence type="ECO:0000259" key="2">
    <source>
        <dbReference type="SMART" id="SM00849"/>
    </source>
</evidence>
<dbReference type="AlphaFoldDB" id="A0A1G2KWY9"/>
<dbReference type="SMART" id="SM00849">
    <property type="entry name" value="Lactamase_B"/>
    <property type="match status" value="1"/>
</dbReference>
<dbReference type="Gene3D" id="3.40.50.10890">
    <property type="match status" value="1"/>
</dbReference>
<evidence type="ECO:0000313" key="5">
    <source>
        <dbReference type="Proteomes" id="UP000177811"/>
    </source>
</evidence>
<sequence length="471" mass="52207">MSVLFEVFGGGDRIGGSSYRYNRKVVVDHGIIQGEGKYPKYPMMPEGECPVFLLSHDHLDHCGGVAAFGKRHPEARFFMPKVSRRGLEIQLNDALNISAQQADIDTLKGQKPVPLPFDEEDVASVIARIKRDTSGKNVVTDKRLFTFESLPGFSLRAVSAGHKPGAAIFLMKFADGARWIHACDFSLEDHALTLGANIPADFHNPDGMTIECTYGSLARDPLPDRKTEEARIMSEMERVFRRGGKVLVPWFASTLQNMAIPCAKAGMQTYVDGKSTQLFTENYMLSSPWCENDRPFRIQDLPTMFGVRDRAHRDELIAQESSFVVCSSSGMLEGGPSVQWLEHLIGDHKNAIIVPGYQAPGTRGRALMALERGQDFEIVEERVGTDRHTEKKFLRPKRTTRFKIYADVIGAKLSGHSDGRVVAPWVAKINPKVVVTVHGEPEAHEGMARLIRGLNPNIRVISGVNGAQIEV</sequence>
<feature type="domain" description="Metallo-beta-lactamase" evidence="2">
    <location>
        <begin position="15"/>
        <end position="236"/>
    </location>
</feature>